<dbReference type="Gene3D" id="3.60.10.10">
    <property type="entry name" value="Endonuclease/exonuclease/phosphatase"/>
    <property type="match status" value="1"/>
</dbReference>
<dbReference type="EMBL" id="QOZG01000005">
    <property type="protein sequence ID" value="RCS23263.1"/>
    <property type="molecule type" value="Genomic_DNA"/>
</dbReference>
<feature type="transmembrane region" description="Helical" evidence="1">
    <location>
        <begin position="45"/>
        <end position="63"/>
    </location>
</feature>
<name>A0A368K456_9HYPH</name>
<dbReference type="SUPFAM" id="SSF56219">
    <property type="entry name" value="DNase I-like"/>
    <property type="match status" value="1"/>
</dbReference>
<dbReference type="Pfam" id="PF03372">
    <property type="entry name" value="Exo_endo_phos"/>
    <property type="match status" value="1"/>
</dbReference>
<reference evidence="3 4" key="1">
    <citation type="submission" date="2018-07" db="EMBL/GenBank/DDBJ databases">
        <title>The draft genome of Phyllobacterium salinisoli.</title>
        <authorList>
            <person name="Liu L."/>
            <person name="Li L."/>
            <person name="Zhang X."/>
            <person name="Liang L."/>
        </authorList>
    </citation>
    <scope>NUCLEOTIDE SEQUENCE [LARGE SCALE GENOMIC DNA]</scope>
    <source>
        <strain evidence="3 4">LLAN61</strain>
    </source>
</reference>
<organism evidence="3 4">
    <name type="scientific">Phyllobacterium salinisoli</name>
    <dbReference type="NCBI Taxonomy" id="1899321"/>
    <lineage>
        <taxon>Bacteria</taxon>
        <taxon>Pseudomonadati</taxon>
        <taxon>Pseudomonadota</taxon>
        <taxon>Alphaproteobacteria</taxon>
        <taxon>Hyphomicrobiales</taxon>
        <taxon>Phyllobacteriaceae</taxon>
        <taxon>Phyllobacterium</taxon>
    </lineage>
</organism>
<keyword evidence="1" id="KW-0812">Transmembrane</keyword>
<evidence type="ECO:0000259" key="2">
    <source>
        <dbReference type="Pfam" id="PF03372"/>
    </source>
</evidence>
<keyword evidence="1" id="KW-0472">Membrane</keyword>
<dbReference type="Proteomes" id="UP000253420">
    <property type="component" value="Unassembled WGS sequence"/>
</dbReference>
<feature type="transmembrane region" description="Helical" evidence="1">
    <location>
        <begin position="70"/>
        <end position="89"/>
    </location>
</feature>
<keyword evidence="3" id="KW-0255">Endonuclease</keyword>
<dbReference type="OrthoDB" id="3808618at2"/>
<evidence type="ECO:0000256" key="1">
    <source>
        <dbReference type="SAM" id="Phobius"/>
    </source>
</evidence>
<comment type="caution">
    <text evidence="3">The sequence shown here is derived from an EMBL/GenBank/DDBJ whole genome shotgun (WGS) entry which is preliminary data.</text>
</comment>
<evidence type="ECO:0000313" key="3">
    <source>
        <dbReference type="EMBL" id="RCS23263.1"/>
    </source>
</evidence>
<protein>
    <submittedName>
        <fullName evidence="3">Endonuclease</fullName>
    </submittedName>
</protein>
<dbReference type="GO" id="GO:0004519">
    <property type="term" value="F:endonuclease activity"/>
    <property type="evidence" value="ECO:0007669"/>
    <property type="project" value="UniProtKB-KW"/>
</dbReference>
<keyword evidence="1" id="KW-1133">Transmembrane helix</keyword>
<dbReference type="InterPro" id="IPR005135">
    <property type="entry name" value="Endo/exonuclease/phosphatase"/>
</dbReference>
<dbReference type="AlphaFoldDB" id="A0A368K456"/>
<feature type="domain" description="Endonuclease/exonuclease/phosphatase" evidence="2">
    <location>
        <begin position="108"/>
        <end position="311"/>
    </location>
</feature>
<keyword evidence="3" id="KW-0378">Hydrolase</keyword>
<keyword evidence="3" id="KW-0540">Nuclease</keyword>
<feature type="transmembrane region" description="Helical" evidence="1">
    <location>
        <begin position="12"/>
        <end position="33"/>
    </location>
</feature>
<evidence type="ECO:0000313" key="4">
    <source>
        <dbReference type="Proteomes" id="UP000253420"/>
    </source>
</evidence>
<gene>
    <name evidence="3" type="ORF">DUT91_13215</name>
</gene>
<keyword evidence="4" id="KW-1185">Reference proteome</keyword>
<dbReference type="InterPro" id="IPR036691">
    <property type="entry name" value="Endo/exonu/phosph_ase_sf"/>
</dbReference>
<accession>A0A368K456</accession>
<proteinExistence type="predicted"/>
<sequence length="336" mass="36499">MTDRKKPSPLTWLLMAAAVALSVPLVLGFLGGLHPAFDSFAHLRAHIAVLMGIAALPLFFTAMWREAAMILLLAVSAFATTLGVTQGFLSGAASARAATNGQTRYSLLQLNLRYNNPDPAEVLRLVAREKPDIITLQEVSAEWEPRLKLLEASYPYRQHCRKSPYAWGVDIFSRRPFAEGSQSGCAADGIMAFARFDLGGAPVSIVALHLSWPWPFKQPKQIGLVLPHLARLENPLLIAGDFNAAPWSHAVRQIEAASGTRHISEIGPSWLHWALPAGLIRHIGLPIDQVLASSGIDIANIATLAPVGSDHLPVRLDFSVPQPAREKDDGTRTVMN</sequence>